<feature type="domain" description="RagB/SusD" evidence="7">
    <location>
        <begin position="301"/>
        <end position="582"/>
    </location>
</feature>
<dbReference type="SUPFAM" id="SSF48452">
    <property type="entry name" value="TPR-like"/>
    <property type="match status" value="1"/>
</dbReference>
<dbReference type="RefSeq" id="WP_250722370.1">
    <property type="nucleotide sequence ID" value="NZ_CP098400.1"/>
</dbReference>
<dbReference type="InterPro" id="IPR011990">
    <property type="entry name" value="TPR-like_helical_dom_sf"/>
</dbReference>
<keyword evidence="4" id="KW-0472">Membrane</keyword>
<dbReference type="Pfam" id="PF07980">
    <property type="entry name" value="SusD_RagB"/>
    <property type="match status" value="1"/>
</dbReference>
<keyword evidence="5" id="KW-0998">Cell outer membrane</keyword>
<keyword evidence="9" id="KW-1185">Reference proteome</keyword>
<dbReference type="InterPro" id="IPR012944">
    <property type="entry name" value="SusD_RagB_dom"/>
</dbReference>
<dbReference type="KEGG" id="alkq:M9189_08570"/>
<evidence type="ECO:0000256" key="4">
    <source>
        <dbReference type="ARBA" id="ARBA00023136"/>
    </source>
</evidence>
<dbReference type="AlphaFoldDB" id="A0A9J6ZN12"/>
<keyword evidence="3 6" id="KW-0732">Signal</keyword>
<comment type="similarity">
    <text evidence="2">Belongs to the SusD family.</text>
</comment>
<evidence type="ECO:0000256" key="5">
    <source>
        <dbReference type="ARBA" id="ARBA00023237"/>
    </source>
</evidence>
<comment type="subcellular location">
    <subcellularLocation>
        <location evidence="1">Cell outer membrane</location>
    </subcellularLocation>
</comment>
<evidence type="ECO:0000259" key="7">
    <source>
        <dbReference type="Pfam" id="PF07980"/>
    </source>
</evidence>
<dbReference type="PROSITE" id="PS51257">
    <property type="entry name" value="PROKAR_LIPOPROTEIN"/>
    <property type="match status" value="1"/>
</dbReference>
<evidence type="ECO:0000256" key="2">
    <source>
        <dbReference type="ARBA" id="ARBA00006275"/>
    </source>
</evidence>
<name>A0A9J6ZN12_9BACT</name>
<dbReference type="EMBL" id="CP098400">
    <property type="protein sequence ID" value="URW78910.1"/>
    <property type="molecule type" value="Genomic_DNA"/>
</dbReference>
<feature type="signal peptide" evidence="6">
    <location>
        <begin position="1"/>
        <end position="21"/>
    </location>
</feature>
<organism evidence="8 9">
    <name type="scientific">Xiashengella succiniciproducens</name>
    <dbReference type="NCBI Taxonomy" id="2949635"/>
    <lineage>
        <taxon>Bacteria</taxon>
        <taxon>Pseudomonadati</taxon>
        <taxon>Bacteroidota</taxon>
        <taxon>Bacteroidia</taxon>
        <taxon>Marinilabiliales</taxon>
        <taxon>Marinilabiliaceae</taxon>
        <taxon>Xiashengella</taxon>
    </lineage>
</organism>
<dbReference type="Gene3D" id="1.25.40.390">
    <property type="match status" value="1"/>
</dbReference>
<feature type="chain" id="PRO_5039910809" evidence="6">
    <location>
        <begin position="22"/>
        <end position="583"/>
    </location>
</feature>
<reference evidence="8" key="2">
    <citation type="submission" date="2022-06" db="EMBL/GenBank/DDBJ databases">
        <title>Xiashengella guii gen. nov. sp. nov., a bacterium isolated form anaerobic digestion tank.</title>
        <authorList>
            <person name="Huang H."/>
        </authorList>
    </citation>
    <scope>NUCLEOTIDE SEQUENCE</scope>
    <source>
        <strain evidence="8">Ai-910</strain>
    </source>
</reference>
<sequence>MKKYFLLLLSVGFLVSTGCNEDQLDIPQKGVISVDNFYQTDEDAEAALTVVYYDTHINFSFMGEVTGYNYGPYFALTNFNSPDAWLAGSGPEDCVDERAYQQFRYTNDNLVPLGGYTAFYRSIHKCNLVINNFTTERLGSLTATMQRCVAEARVMRAFDHMMLGIYWGTPPIVTTVLTGSDRPTNAESQEAVMQWVANEIDLALPHLEERESPSDYEGAVKITKGFALAVKGKALLWKGDYAGARDALKQVINSGKYELLPSENMHYILHGKGKGSPEVVFEFNAVYVPGVVTNLQRRAGWNDIMTFNWRFENMASLADSQIKSGGWGWMNPTGDFARDLIDNDGMDSYRRKAWIKTYDELLYDHKWAADPADWTPGSDGANAYKKTDVGARGVLANKSIHANEGYFIWKNVPHVDQGDVINEGWAGTWNKNFQIMRYAEVLLMYAEACAQTSETSDDADGLAALNAIQNRAGSNYVSTVLDLKDVKNEMRFELWLEGDRTVNLIRWGDTQQLKEVGSYMPDLRDALNYGEGSEHGVYIDASKATYYKDTYDIGFKPGKHELLPFPKRAVDLNSGLKQNPNWD</sequence>
<dbReference type="GO" id="GO:0009279">
    <property type="term" value="C:cell outer membrane"/>
    <property type="evidence" value="ECO:0007669"/>
    <property type="project" value="UniProtKB-SubCell"/>
</dbReference>
<reference evidence="8" key="1">
    <citation type="submission" date="2022-05" db="EMBL/GenBank/DDBJ databases">
        <authorList>
            <person name="Sun X."/>
        </authorList>
    </citation>
    <scope>NUCLEOTIDE SEQUENCE</scope>
    <source>
        <strain evidence="8">Ai-910</strain>
    </source>
</reference>
<evidence type="ECO:0000256" key="3">
    <source>
        <dbReference type="ARBA" id="ARBA00022729"/>
    </source>
</evidence>
<proteinExistence type="inferred from homology"/>
<evidence type="ECO:0000256" key="1">
    <source>
        <dbReference type="ARBA" id="ARBA00004442"/>
    </source>
</evidence>
<evidence type="ECO:0000313" key="8">
    <source>
        <dbReference type="EMBL" id="URW78910.1"/>
    </source>
</evidence>
<protein>
    <submittedName>
        <fullName evidence="8">RagB/SusD family nutrient uptake outer membrane protein</fullName>
    </submittedName>
</protein>
<dbReference type="Proteomes" id="UP001056426">
    <property type="component" value="Chromosome"/>
</dbReference>
<evidence type="ECO:0000256" key="6">
    <source>
        <dbReference type="SAM" id="SignalP"/>
    </source>
</evidence>
<gene>
    <name evidence="8" type="ORF">M9189_08570</name>
</gene>
<accession>A0A9J6ZN12</accession>
<evidence type="ECO:0000313" key="9">
    <source>
        <dbReference type="Proteomes" id="UP001056426"/>
    </source>
</evidence>